<keyword evidence="3" id="KW-0747">Spliceosome</keyword>
<feature type="region of interest" description="Disordered" evidence="8">
    <location>
        <begin position="152"/>
        <end position="233"/>
    </location>
</feature>
<keyword evidence="3" id="KW-0507">mRNA processing</keyword>
<dbReference type="Pfam" id="PF21380">
    <property type="entry name" value="Nrd1-Seb1_dom2"/>
    <property type="match status" value="1"/>
</dbReference>
<dbReference type="GO" id="GO:0036002">
    <property type="term" value="F:pre-mRNA binding"/>
    <property type="evidence" value="ECO:0007669"/>
    <property type="project" value="TreeGrafter"/>
</dbReference>
<accession>A0A162IKN8</accession>
<keyword evidence="12" id="KW-1185">Reference proteome</keyword>
<dbReference type="GO" id="GO:0008380">
    <property type="term" value="P:RNA splicing"/>
    <property type="evidence" value="ECO:0007669"/>
    <property type="project" value="UniProtKB-KW"/>
</dbReference>
<proteinExistence type="predicted"/>
<dbReference type="GO" id="GO:0010629">
    <property type="term" value="P:negative regulation of gene expression"/>
    <property type="evidence" value="ECO:0007669"/>
    <property type="project" value="UniProtKB-ARBA"/>
</dbReference>
<feature type="compositionally biased region" description="Gly residues" evidence="8">
    <location>
        <begin position="810"/>
        <end position="824"/>
    </location>
</feature>
<evidence type="ECO:0000256" key="7">
    <source>
        <dbReference type="PROSITE-ProRule" id="PRU00176"/>
    </source>
</evidence>
<dbReference type="EMBL" id="AZGZ01000004">
    <property type="protein sequence ID" value="KZZ95572.1"/>
    <property type="molecule type" value="Genomic_DNA"/>
</dbReference>
<evidence type="ECO:0000256" key="5">
    <source>
        <dbReference type="ARBA" id="ARBA00023187"/>
    </source>
</evidence>
<dbReference type="Proteomes" id="UP000242877">
    <property type="component" value="Unassembled WGS sequence"/>
</dbReference>
<feature type="compositionally biased region" description="Gly residues" evidence="8">
    <location>
        <begin position="741"/>
        <end position="751"/>
    </location>
</feature>
<protein>
    <submittedName>
        <fullName evidence="11">ENTH/VHS family protein</fullName>
    </submittedName>
</protein>
<organism evidence="11 12">
    <name type="scientific">Ascosphaera apis ARSEF 7405</name>
    <dbReference type="NCBI Taxonomy" id="392613"/>
    <lineage>
        <taxon>Eukaryota</taxon>
        <taxon>Fungi</taxon>
        <taxon>Dikarya</taxon>
        <taxon>Ascomycota</taxon>
        <taxon>Pezizomycotina</taxon>
        <taxon>Eurotiomycetes</taxon>
        <taxon>Eurotiomycetidae</taxon>
        <taxon>Onygenales</taxon>
        <taxon>Ascosphaeraceae</taxon>
        <taxon>Ascosphaera</taxon>
    </lineage>
</organism>
<feature type="region of interest" description="Disordered" evidence="8">
    <location>
        <begin position="305"/>
        <end position="324"/>
    </location>
</feature>
<evidence type="ECO:0000256" key="8">
    <source>
        <dbReference type="SAM" id="MobiDB-lite"/>
    </source>
</evidence>
<dbReference type="CDD" id="cd16984">
    <property type="entry name" value="CID_Nrd1_like"/>
    <property type="match status" value="1"/>
</dbReference>
<evidence type="ECO:0000256" key="4">
    <source>
        <dbReference type="ARBA" id="ARBA00022884"/>
    </source>
</evidence>
<dbReference type="Gene3D" id="1.25.40.90">
    <property type="match status" value="1"/>
</dbReference>
<dbReference type="FunFam" id="1.25.40.90:FF:000026">
    <property type="entry name" value="RNA binding protein Nrd1"/>
    <property type="match status" value="1"/>
</dbReference>
<feature type="compositionally biased region" description="Polar residues" evidence="8">
    <location>
        <begin position="154"/>
        <end position="165"/>
    </location>
</feature>
<dbReference type="InterPro" id="IPR035979">
    <property type="entry name" value="RBD_domain_sf"/>
</dbReference>
<feature type="compositionally biased region" description="Basic and acidic residues" evidence="8">
    <location>
        <begin position="442"/>
        <end position="460"/>
    </location>
</feature>
<dbReference type="GO" id="GO:0031124">
    <property type="term" value="P:mRNA 3'-end processing"/>
    <property type="evidence" value="ECO:0007669"/>
    <property type="project" value="UniProtKB-ARBA"/>
</dbReference>
<dbReference type="PANTHER" id="PTHR14089">
    <property type="entry name" value="PRE-MRNA-SPLICING FACTOR RBM22"/>
    <property type="match status" value="1"/>
</dbReference>
<dbReference type="SMART" id="SM00582">
    <property type="entry name" value="RPR"/>
    <property type="match status" value="1"/>
</dbReference>
<evidence type="ECO:0000259" key="10">
    <source>
        <dbReference type="PROSITE" id="PS51391"/>
    </source>
</evidence>
<dbReference type="VEuPathDB" id="FungiDB:AAP_01248"/>
<gene>
    <name evidence="11" type="ORF">AAP_01248</name>
</gene>
<keyword evidence="2" id="KW-0597">Phosphoprotein</keyword>
<keyword evidence="4 7" id="KW-0694">RNA-binding</keyword>
<sequence length="833" mass="86622">MSSAVAELDGYLQQMLALKPPGVSGSKISSITSLCTANVQSESVLVQKIYTHFKRTPGTHKLGVLYVVDSVTRQWVEAARKSGQQVGPAAPDGTYAAGVNRVTELLPSLMADIISTAPEDQKEKIKKLVDIWERSYTFPGPMLVGFKEKLNAPPQAQQNASTTPEGSPGPGYINPLSQVQQQQQPGATKSATPGPAPDTSSILKALADMAKKNTGSSATTATPAPPVGPAVPSPSVPAAIPAAPAAAANPLASLLSQATSGASTQAPQTSATPVGAPSLLNNAASAPGTAPYGAANLPTGFSGLNLSNNLNPQPTPAGQPAAPANPLAALLGQAPNTTPGPITPGVPGAAPALGADPMSQLNLLPLLMAQGIPQEQWAPALQALSLLTSAQSAGLGGLNPAALTAAMAAFGGAQPQQGGAPGVAPPTGPSGAGWPGQPSASHDPRDRHDRHHDRDREFGHTRSPPYRRRSRSPWDRRREVSPPRRRESPVYGEYRNESPGRRGAGGMRGGRGYRDRSPGRGRRRSPSPQRNADNLPPPGPKMIEWDPSLPNGCIKVLSRTLFVGGVTIPESHMRQLFSRYGIVQTCIVNLDKRHAFVKMINRQDAVLAREGMENFKSGDMQLRTRWGVGFGPRDCSDYQTGVSVIPIDRLTDADRKWMLTAEYGGTGGKPIQTGMVVEEPDIEIGAGVSSKAISRRMATDTGGKRGPVSSRGAERFRRERGSDFAGNYDNHNNFSNPNAGAWGGHNAGTGPHGPHANAGNFSDPRAGQSYADRGANDSPSGNAGAIGVPPAVPGFGYSFPGMPNMFSGFMMGGSGNGGAPGQGDGQNQNGNGQ</sequence>
<evidence type="ECO:0000256" key="3">
    <source>
        <dbReference type="ARBA" id="ARBA00022728"/>
    </source>
</evidence>
<feature type="region of interest" description="Disordered" evidence="8">
    <location>
        <begin position="259"/>
        <end position="278"/>
    </location>
</feature>
<feature type="domain" description="CID" evidence="10">
    <location>
        <begin position="1"/>
        <end position="154"/>
    </location>
</feature>
<dbReference type="PROSITE" id="PS50102">
    <property type="entry name" value="RRM"/>
    <property type="match status" value="1"/>
</dbReference>
<evidence type="ECO:0000259" key="9">
    <source>
        <dbReference type="PROSITE" id="PS50102"/>
    </source>
</evidence>
<feature type="region of interest" description="Disordered" evidence="8">
    <location>
        <begin position="331"/>
        <end position="353"/>
    </location>
</feature>
<feature type="region of interest" description="Disordered" evidence="8">
    <location>
        <begin position="740"/>
        <end position="785"/>
    </location>
</feature>
<feature type="compositionally biased region" description="Basic and acidic residues" evidence="8">
    <location>
        <begin position="472"/>
        <end position="500"/>
    </location>
</feature>
<dbReference type="GO" id="GO:0071006">
    <property type="term" value="C:U2-type catalytic step 1 spliceosome"/>
    <property type="evidence" value="ECO:0007669"/>
    <property type="project" value="TreeGrafter"/>
</dbReference>
<dbReference type="GO" id="GO:0071007">
    <property type="term" value="C:U2-type catalytic step 2 spliceosome"/>
    <property type="evidence" value="ECO:0007669"/>
    <property type="project" value="TreeGrafter"/>
</dbReference>
<keyword evidence="5" id="KW-0508">mRNA splicing</keyword>
<feature type="domain" description="RRM" evidence="9">
    <location>
        <begin position="559"/>
        <end position="629"/>
    </location>
</feature>
<dbReference type="Pfam" id="PF04818">
    <property type="entry name" value="CID"/>
    <property type="match status" value="1"/>
</dbReference>
<keyword evidence="6" id="KW-0539">Nucleus</keyword>
<dbReference type="SUPFAM" id="SSF48464">
    <property type="entry name" value="ENTH/VHS domain"/>
    <property type="match status" value="1"/>
</dbReference>
<dbReference type="GO" id="GO:0017070">
    <property type="term" value="F:U6 snRNA binding"/>
    <property type="evidence" value="ECO:0007669"/>
    <property type="project" value="TreeGrafter"/>
</dbReference>
<reference evidence="11 12" key="1">
    <citation type="journal article" date="2016" name="Genome Biol. Evol.">
        <title>Divergent and convergent evolution of fungal pathogenicity.</title>
        <authorList>
            <person name="Shang Y."/>
            <person name="Xiao G."/>
            <person name="Zheng P."/>
            <person name="Cen K."/>
            <person name="Zhan S."/>
            <person name="Wang C."/>
        </authorList>
    </citation>
    <scope>NUCLEOTIDE SEQUENCE [LARGE SCALE GENOMIC DNA]</scope>
    <source>
        <strain evidence="11 12">ARSEF 7405</strain>
    </source>
</reference>
<evidence type="ECO:0000313" key="12">
    <source>
        <dbReference type="Proteomes" id="UP000242877"/>
    </source>
</evidence>
<dbReference type="FunFam" id="3.30.70.330:FF:000397">
    <property type="entry name" value="RNA binding protein Nrd1"/>
    <property type="match status" value="1"/>
</dbReference>
<evidence type="ECO:0000256" key="1">
    <source>
        <dbReference type="ARBA" id="ARBA00004123"/>
    </source>
</evidence>
<dbReference type="GO" id="GO:0031126">
    <property type="term" value="P:sno(s)RNA 3'-end processing"/>
    <property type="evidence" value="ECO:0007669"/>
    <property type="project" value="UniProtKB-ARBA"/>
</dbReference>
<feature type="region of interest" description="Disordered" evidence="8">
    <location>
        <begin position="808"/>
        <end position="833"/>
    </location>
</feature>
<dbReference type="SUPFAM" id="SSF54928">
    <property type="entry name" value="RNA-binding domain, RBD"/>
    <property type="match status" value="1"/>
</dbReference>
<evidence type="ECO:0000313" key="11">
    <source>
        <dbReference type="EMBL" id="KZZ95572.1"/>
    </source>
</evidence>
<dbReference type="InterPro" id="IPR008942">
    <property type="entry name" value="ENTH_VHS"/>
</dbReference>
<dbReference type="OrthoDB" id="79367at2759"/>
<feature type="compositionally biased region" description="Polar residues" evidence="8">
    <location>
        <begin position="259"/>
        <end position="272"/>
    </location>
</feature>
<dbReference type="SMART" id="SM00360">
    <property type="entry name" value="RRM"/>
    <property type="match status" value="1"/>
</dbReference>
<dbReference type="InterPro" id="IPR000504">
    <property type="entry name" value="RRM_dom"/>
</dbReference>
<dbReference type="InterPro" id="IPR012677">
    <property type="entry name" value="Nucleotide-bd_a/b_plait_sf"/>
</dbReference>
<comment type="caution">
    <text evidence="11">The sequence shown here is derived from an EMBL/GenBank/DDBJ whole genome shotgun (WGS) entry which is preliminary data.</text>
</comment>
<dbReference type="GO" id="GO:0006369">
    <property type="term" value="P:termination of RNA polymerase II transcription"/>
    <property type="evidence" value="ECO:0007669"/>
    <property type="project" value="UniProtKB-ARBA"/>
</dbReference>
<dbReference type="PROSITE" id="PS51391">
    <property type="entry name" value="CID"/>
    <property type="match status" value="1"/>
</dbReference>
<dbReference type="InterPro" id="IPR039171">
    <property type="entry name" value="Cwc2/Slt11"/>
</dbReference>
<feature type="region of interest" description="Disordered" evidence="8">
    <location>
        <begin position="693"/>
        <end position="717"/>
    </location>
</feature>
<dbReference type="InterPro" id="IPR048892">
    <property type="entry name" value="Nrd1_Seb1_dom2"/>
</dbReference>
<dbReference type="Gene3D" id="3.30.70.330">
    <property type="match status" value="1"/>
</dbReference>
<dbReference type="GO" id="GO:0000974">
    <property type="term" value="C:Prp19 complex"/>
    <property type="evidence" value="ECO:0007669"/>
    <property type="project" value="TreeGrafter"/>
</dbReference>
<feature type="region of interest" description="Disordered" evidence="8">
    <location>
        <begin position="414"/>
        <end position="543"/>
    </location>
</feature>
<evidence type="ECO:0000256" key="2">
    <source>
        <dbReference type="ARBA" id="ARBA00022553"/>
    </source>
</evidence>
<dbReference type="AlphaFoldDB" id="A0A162IKN8"/>
<name>A0A162IKN8_9EURO</name>
<evidence type="ECO:0000256" key="6">
    <source>
        <dbReference type="ARBA" id="ARBA00023242"/>
    </source>
</evidence>
<dbReference type="InterPro" id="IPR006569">
    <property type="entry name" value="CID_dom"/>
</dbReference>
<comment type="subcellular location">
    <subcellularLocation>
        <location evidence="1">Nucleus</location>
    </subcellularLocation>
</comment>
<dbReference type="PANTHER" id="PTHR14089:SF2">
    <property type="entry name" value="PRE-MRNA-SPLICING FACTOR CWC2"/>
    <property type="match status" value="1"/>
</dbReference>
<feature type="compositionally biased region" description="Pro residues" evidence="8">
    <location>
        <begin position="223"/>
        <end position="233"/>
    </location>
</feature>